<evidence type="ECO:0000313" key="11">
    <source>
        <dbReference type="Proteomes" id="UP000285523"/>
    </source>
</evidence>
<evidence type="ECO:0000256" key="3">
    <source>
        <dbReference type="ARBA" id="ARBA00022490"/>
    </source>
</evidence>
<organism evidence="10 11">
    <name type="scientific">Rhodopseudomonas palustris</name>
    <dbReference type="NCBI Taxonomy" id="1076"/>
    <lineage>
        <taxon>Bacteria</taxon>
        <taxon>Pseudomonadati</taxon>
        <taxon>Pseudomonadota</taxon>
        <taxon>Alphaproteobacteria</taxon>
        <taxon>Hyphomicrobiales</taxon>
        <taxon>Nitrobacteraceae</taxon>
        <taxon>Rhodopseudomonas</taxon>
    </lineage>
</organism>
<feature type="compositionally biased region" description="Low complexity" evidence="8">
    <location>
        <begin position="1"/>
        <end position="12"/>
    </location>
</feature>
<evidence type="ECO:0000256" key="6">
    <source>
        <dbReference type="ARBA" id="ARBA00022884"/>
    </source>
</evidence>
<dbReference type="SUPFAM" id="SSF52540">
    <property type="entry name" value="P-loop containing nucleoside triphosphate hydrolases"/>
    <property type="match status" value="1"/>
</dbReference>
<evidence type="ECO:0000256" key="5">
    <source>
        <dbReference type="ARBA" id="ARBA00022840"/>
    </source>
</evidence>
<evidence type="ECO:0000256" key="4">
    <source>
        <dbReference type="ARBA" id="ARBA00022741"/>
    </source>
</evidence>
<dbReference type="GO" id="GO:0003723">
    <property type="term" value="F:RNA binding"/>
    <property type="evidence" value="ECO:0007669"/>
    <property type="project" value="UniProtKB-KW"/>
</dbReference>
<dbReference type="GO" id="GO:0005524">
    <property type="term" value="F:ATP binding"/>
    <property type="evidence" value="ECO:0007669"/>
    <property type="project" value="UniProtKB-KW"/>
</dbReference>
<evidence type="ECO:0000259" key="9">
    <source>
        <dbReference type="SMART" id="SM00322"/>
    </source>
</evidence>
<reference evidence="10 11" key="1">
    <citation type="submission" date="2018-09" db="EMBL/GenBank/DDBJ databases">
        <title>Draft genome sequence of Rhodopseudomonas palustris 2.1.18.</title>
        <authorList>
            <person name="Robertson S.L."/>
            <person name="Meyer T.E."/>
            <person name="Kyndt J.A."/>
        </authorList>
    </citation>
    <scope>NUCLEOTIDE SEQUENCE [LARGE SCALE GENOMIC DNA]</scope>
    <source>
        <strain evidence="10 11">2.1.18</strain>
    </source>
</reference>
<evidence type="ECO:0000256" key="7">
    <source>
        <dbReference type="ARBA" id="ARBA00039970"/>
    </source>
</evidence>
<dbReference type="InterPro" id="IPR003714">
    <property type="entry name" value="PhoH"/>
</dbReference>
<keyword evidence="4" id="KW-0547">Nucleotide-binding</keyword>
<name>A0A418VIW3_RHOPL</name>
<dbReference type="EMBL" id="QYYD01000006">
    <property type="protein sequence ID" value="RJF75994.1"/>
    <property type="molecule type" value="Genomic_DNA"/>
</dbReference>
<dbReference type="InterPro" id="IPR051451">
    <property type="entry name" value="PhoH2-like"/>
</dbReference>
<accession>A0A418VIW3</accession>
<dbReference type="PANTHER" id="PTHR30473:SF1">
    <property type="entry name" value="PHOH-LIKE PROTEIN"/>
    <property type="match status" value="1"/>
</dbReference>
<keyword evidence="6" id="KW-0694">RNA-binding</keyword>
<comment type="subcellular location">
    <subcellularLocation>
        <location evidence="1">Cytoplasm</location>
    </subcellularLocation>
</comment>
<dbReference type="RefSeq" id="WP_119855921.1">
    <property type="nucleotide sequence ID" value="NZ_QYYD01000006.1"/>
</dbReference>
<dbReference type="PANTHER" id="PTHR30473">
    <property type="entry name" value="PROTEIN PHOH"/>
    <property type="match status" value="1"/>
</dbReference>
<feature type="region of interest" description="Disordered" evidence="8">
    <location>
        <begin position="1"/>
        <end position="20"/>
    </location>
</feature>
<dbReference type="InterPro" id="IPR004087">
    <property type="entry name" value="KH_dom"/>
</dbReference>
<dbReference type="AlphaFoldDB" id="A0A418VIW3"/>
<dbReference type="GO" id="GO:0005829">
    <property type="term" value="C:cytosol"/>
    <property type="evidence" value="ECO:0007669"/>
    <property type="project" value="TreeGrafter"/>
</dbReference>
<comment type="caution">
    <text evidence="10">The sequence shown here is derived from an EMBL/GenBank/DDBJ whole genome shotgun (WGS) entry which is preliminary data.</text>
</comment>
<feature type="domain" description="K Homology" evidence="9">
    <location>
        <begin position="25"/>
        <end position="89"/>
    </location>
</feature>
<keyword evidence="3" id="KW-0963">Cytoplasm</keyword>
<dbReference type="SUPFAM" id="SSF54791">
    <property type="entry name" value="Eukaryotic type KH-domain (KH-domain type I)"/>
    <property type="match status" value="1"/>
</dbReference>
<dbReference type="Gene3D" id="3.40.50.300">
    <property type="entry name" value="P-loop containing nucleotide triphosphate hydrolases"/>
    <property type="match status" value="1"/>
</dbReference>
<evidence type="ECO:0000256" key="8">
    <source>
        <dbReference type="SAM" id="MobiDB-lite"/>
    </source>
</evidence>
<dbReference type="Pfam" id="PF02562">
    <property type="entry name" value="PhoH"/>
    <property type="match status" value="1"/>
</dbReference>
<protein>
    <recommendedName>
        <fullName evidence="7">PhoH-like protein</fullName>
    </recommendedName>
</protein>
<sequence>MAKSVSDSSSLISRRKLDREPLSQPETQVVVAFDDNRAASALVGPYGQNLARIERRLAVEVDSRGNHITISGSREGCDSARRVLEALYAQAMSGGDLSQGDVDGAIRAVIAQGSLFEFDAKPASGAFEAVNLRKRLVRARTAAQDSYIRALKRHELVFGIGPAGTGKTWLAVAHAAQLFERKEVDKIILTRPAVEAGERLGFLPGDLREKVDPYLRPIYDALYDLMDARIVERAMQSGEIEIAPLAFMRGRTLTNAAIILDEAQNTTSMQMKMFLTRLGENSRMIVTGDPSQVDLPNGATSGLSEAVRLLSGVEGIAQVNFTAEDVIRHELVARIVAAYEGAPPKAGGAK</sequence>
<evidence type="ECO:0000256" key="2">
    <source>
        <dbReference type="ARBA" id="ARBA00010393"/>
    </source>
</evidence>
<dbReference type="Gene3D" id="3.30.1370.10">
    <property type="entry name" value="K Homology domain, type 1"/>
    <property type="match status" value="1"/>
</dbReference>
<evidence type="ECO:0000256" key="1">
    <source>
        <dbReference type="ARBA" id="ARBA00004496"/>
    </source>
</evidence>
<dbReference type="FunFam" id="3.40.50.300:FF:000013">
    <property type="entry name" value="PhoH family ATPase"/>
    <property type="match status" value="1"/>
</dbReference>
<proteinExistence type="inferred from homology"/>
<evidence type="ECO:0000313" key="10">
    <source>
        <dbReference type="EMBL" id="RJF75994.1"/>
    </source>
</evidence>
<comment type="similarity">
    <text evidence="2">Belongs to the PhoH family.</text>
</comment>
<dbReference type="SMART" id="SM00322">
    <property type="entry name" value="KH"/>
    <property type="match status" value="1"/>
</dbReference>
<dbReference type="InterPro" id="IPR027417">
    <property type="entry name" value="P-loop_NTPase"/>
</dbReference>
<dbReference type="OrthoDB" id="9805148at2"/>
<gene>
    <name evidence="10" type="primary">phoH</name>
    <name evidence="10" type="ORF">D4Q52_07460</name>
</gene>
<dbReference type="InterPro" id="IPR036612">
    <property type="entry name" value="KH_dom_type_1_sf"/>
</dbReference>
<dbReference type="Proteomes" id="UP000285523">
    <property type="component" value="Unassembled WGS sequence"/>
</dbReference>
<keyword evidence="5" id="KW-0067">ATP-binding</keyword>